<reference evidence="1 2" key="1">
    <citation type="journal article" date="2022" name="Hortic Res">
        <title>A haplotype resolved chromosomal level avocado genome allows analysis of novel avocado genes.</title>
        <authorList>
            <person name="Nath O."/>
            <person name="Fletcher S.J."/>
            <person name="Hayward A."/>
            <person name="Shaw L.M."/>
            <person name="Masouleh A.K."/>
            <person name="Furtado A."/>
            <person name="Henry R.J."/>
            <person name="Mitter N."/>
        </authorList>
    </citation>
    <scope>NUCLEOTIDE SEQUENCE [LARGE SCALE GENOMIC DNA]</scope>
    <source>
        <strain evidence="2">cv. Hass</strain>
    </source>
</reference>
<dbReference type="Proteomes" id="UP001234297">
    <property type="component" value="Chromosome 4"/>
</dbReference>
<accession>A0ACC2K7U2</accession>
<dbReference type="EMBL" id="CM056812">
    <property type="protein sequence ID" value="KAJ8617062.1"/>
    <property type="molecule type" value="Genomic_DNA"/>
</dbReference>
<gene>
    <name evidence="1" type="ORF">MRB53_013248</name>
</gene>
<evidence type="ECO:0000313" key="2">
    <source>
        <dbReference type="Proteomes" id="UP001234297"/>
    </source>
</evidence>
<protein>
    <submittedName>
        <fullName evidence="1">Uncharacterized protein</fullName>
    </submittedName>
</protein>
<proteinExistence type="predicted"/>
<evidence type="ECO:0000313" key="1">
    <source>
        <dbReference type="EMBL" id="KAJ8617062.1"/>
    </source>
</evidence>
<sequence>MKELRQIHAQMIALGLIRYTYITSRILAFCAISKNGDLEYARRIFDRIQMPTIFNWNAMIKGYSRSAQPQFGLSIFARMRAELVLPNMHTFPFAIKACDGLSSVAQIHGQVVKFGFDLDVYVVSSLINMYSKHDVGVARQVFDKSPNKNVVSWTSLISGYCVQGQVVEARKVFDEMPERNDVSWSAMISGYVQNECHTEAIELFRELKERALLRPNRSVLVSILNACAGLGASEEGRWVHSYIDENGFEYGLELGTALVDFYVKCGCVESSRQVFDKMPIKDVMAWSAMIVGLAINGHSDSALALFAEMERSKTKPNAITFVGVLSACNHGGLVYKGWDYFKVMSNVYGISPSIEHYGCMVDLLGRAGRVADAEQLINGMPMRPDGVIWGALLNGCLIHGHVELGERVGRRLIELEPHHSGRYVLLANMYASMGRWEGVVSVRKMMRERRVTAVPGCSFIEITGVVHRFLVDDKSHSKSADVFKMLNDLHNEVISSNYETMMVQAILS</sequence>
<name>A0ACC2K7U2_PERAE</name>
<keyword evidence="2" id="KW-1185">Reference proteome</keyword>
<comment type="caution">
    <text evidence="1">The sequence shown here is derived from an EMBL/GenBank/DDBJ whole genome shotgun (WGS) entry which is preliminary data.</text>
</comment>
<organism evidence="1 2">
    <name type="scientific">Persea americana</name>
    <name type="common">Avocado</name>
    <dbReference type="NCBI Taxonomy" id="3435"/>
    <lineage>
        <taxon>Eukaryota</taxon>
        <taxon>Viridiplantae</taxon>
        <taxon>Streptophyta</taxon>
        <taxon>Embryophyta</taxon>
        <taxon>Tracheophyta</taxon>
        <taxon>Spermatophyta</taxon>
        <taxon>Magnoliopsida</taxon>
        <taxon>Magnoliidae</taxon>
        <taxon>Laurales</taxon>
        <taxon>Lauraceae</taxon>
        <taxon>Persea</taxon>
    </lineage>
</organism>